<dbReference type="AlphaFoldDB" id="A0A4R5CBB3"/>
<reference evidence="2 3" key="1">
    <citation type="submission" date="2019-03" db="EMBL/GenBank/DDBJ databases">
        <title>Flavobacterium AR-3-4 sp. nov. isolated from arctic soil.</title>
        <authorList>
            <person name="Chaudhary D.K."/>
        </authorList>
    </citation>
    <scope>NUCLEOTIDE SEQUENCE [LARGE SCALE GENOMIC DNA]</scope>
    <source>
        <strain evidence="2 3">AR-3-4</strain>
    </source>
</reference>
<dbReference type="RefSeq" id="WP_132005952.1">
    <property type="nucleotide sequence ID" value="NZ_SMFK01000007.1"/>
</dbReference>
<dbReference type="InterPro" id="IPR024623">
    <property type="entry name" value="YtxH"/>
</dbReference>
<gene>
    <name evidence="2" type="ORF">E0F76_11610</name>
</gene>
<dbReference type="InterPro" id="IPR052928">
    <property type="entry name" value="Desiccation-related_membrane"/>
</dbReference>
<dbReference type="PANTHER" id="PTHR35792:SF2">
    <property type="entry name" value="GENERAL STRESS PROTEIN"/>
    <property type="match status" value="1"/>
</dbReference>
<evidence type="ECO:0000313" key="2">
    <source>
        <dbReference type="EMBL" id="TDD96139.1"/>
    </source>
</evidence>
<name>A0A4R5CBB3_9FLAO</name>
<dbReference type="OrthoDB" id="676025at2"/>
<feature type="transmembrane region" description="Helical" evidence="1">
    <location>
        <begin position="6"/>
        <end position="25"/>
    </location>
</feature>
<keyword evidence="1" id="KW-0472">Membrane</keyword>
<sequence length="88" mass="9727">MKTNKTILGVVGGLAVGAVIGILFAPDKGSKTRKKIIDKSTEATDDIKDKFDKVVHTVSDKYNSLIKKGEELVEKEKKEIENLKQINK</sequence>
<keyword evidence="3" id="KW-1185">Reference proteome</keyword>
<organism evidence="2 3">
    <name type="scientific">Flavobacterium cellulosilyticum</name>
    <dbReference type="NCBI Taxonomy" id="2541731"/>
    <lineage>
        <taxon>Bacteria</taxon>
        <taxon>Pseudomonadati</taxon>
        <taxon>Bacteroidota</taxon>
        <taxon>Flavobacteriia</taxon>
        <taxon>Flavobacteriales</taxon>
        <taxon>Flavobacteriaceae</taxon>
        <taxon>Flavobacterium</taxon>
    </lineage>
</organism>
<proteinExistence type="predicted"/>
<keyword evidence="1" id="KW-0812">Transmembrane</keyword>
<dbReference type="PANTHER" id="PTHR35792">
    <property type="entry name" value="GENERAL STRESS PROTEIN"/>
    <property type="match status" value="1"/>
</dbReference>
<dbReference type="Proteomes" id="UP000295479">
    <property type="component" value="Unassembled WGS sequence"/>
</dbReference>
<accession>A0A4R5CBB3</accession>
<comment type="caution">
    <text evidence="2">The sequence shown here is derived from an EMBL/GenBank/DDBJ whole genome shotgun (WGS) entry which is preliminary data.</text>
</comment>
<evidence type="ECO:0000256" key="1">
    <source>
        <dbReference type="SAM" id="Phobius"/>
    </source>
</evidence>
<protein>
    <submittedName>
        <fullName evidence="2">YtxH domain-containing protein</fullName>
    </submittedName>
</protein>
<evidence type="ECO:0000313" key="3">
    <source>
        <dbReference type="Proteomes" id="UP000295479"/>
    </source>
</evidence>
<dbReference type="Pfam" id="PF12732">
    <property type="entry name" value="YtxH"/>
    <property type="match status" value="1"/>
</dbReference>
<dbReference type="EMBL" id="SMFK01000007">
    <property type="protein sequence ID" value="TDD96139.1"/>
    <property type="molecule type" value="Genomic_DNA"/>
</dbReference>
<keyword evidence="1" id="KW-1133">Transmembrane helix</keyword>